<evidence type="ECO:0000313" key="3">
    <source>
        <dbReference type="Proteomes" id="UP001152561"/>
    </source>
</evidence>
<proteinExistence type="inferred from homology"/>
<dbReference type="PANTHER" id="PTHR12320">
    <property type="entry name" value="PROTEIN PHOSPHATASE 2C"/>
    <property type="match status" value="1"/>
</dbReference>
<dbReference type="Proteomes" id="UP001152561">
    <property type="component" value="Unassembled WGS sequence"/>
</dbReference>
<name>A0A9Q1LFY2_9SOLA</name>
<dbReference type="InterPro" id="IPR039123">
    <property type="entry name" value="PPTC7"/>
</dbReference>
<keyword evidence="1" id="KW-0378">Hydrolase</keyword>
<sequence length="291" mass="33179">MAACISSLGHDQYSPNKFDEVFKLPQYYKRYFDFSCYEINDQLGNHSNKRLKISHGADQDFKFSTNTSLGHFDEYSVKKVDEYFKINDRLEFNSNKLPCLKMVAASLYLPKENPNKPLGEDAHFIHELYQTIGVADGVGGWAKKGIDAGIYARELMKNSLIATNNEPKGQGKIMYKSPIQQQGFNYPYQLGNSKDNPSVAQEMELIVEKDDILIVGTDRMLDNMNESEIEEIVQRAIDEKLSSQIGNIALYNSFDRFADTPFAREAEREWLSQIHKGGKIDDITVIVAYNQ</sequence>
<dbReference type="SUPFAM" id="SSF81606">
    <property type="entry name" value="PP2C-like"/>
    <property type="match status" value="1"/>
</dbReference>
<dbReference type="EC" id="3.1.3.16" evidence="1"/>
<comment type="catalytic activity">
    <reaction evidence="1">
        <text>O-phospho-L-seryl-[protein] + H2O = L-seryl-[protein] + phosphate</text>
        <dbReference type="Rhea" id="RHEA:20629"/>
        <dbReference type="Rhea" id="RHEA-COMP:9863"/>
        <dbReference type="Rhea" id="RHEA-COMP:11604"/>
        <dbReference type="ChEBI" id="CHEBI:15377"/>
        <dbReference type="ChEBI" id="CHEBI:29999"/>
        <dbReference type="ChEBI" id="CHEBI:43474"/>
        <dbReference type="ChEBI" id="CHEBI:83421"/>
        <dbReference type="EC" id="3.1.3.16"/>
    </reaction>
</comment>
<evidence type="ECO:0000256" key="1">
    <source>
        <dbReference type="RuleBase" id="RU366020"/>
    </source>
</evidence>
<dbReference type="InterPro" id="IPR036457">
    <property type="entry name" value="PPM-type-like_dom_sf"/>
</dbReference>
<keyword evidence="1" id="KW-0460">Magnesium</keyword>
<reference evidence="3" key="1">
    <citation type="journal article" date="2023" name="Proc. Natl. Acad. Sci. U.S.A.">
        <title>Genomic and structural basis for evolution of tropane alkaloid biosynthesis.</title>
        <authorList>
            <person name="Wanga Y.-J."/>
            <person name="Taina T."/>
            <person name="Yua J.-Y."/>
            <person name="Lia J."/>
            <person name="Xua B."/>
            <person name="Chenc J."/>
            <person name="D'Auriad J.C."/>
            <person name="Huanga J.-P."/>
            <person name="Huanga S.-X."/>
        </authorList>
    </citation>
    <scope>NUCLEOTIDE SEQUENCE [LARGE SCALE GENOMIC DNA]</scope>
    <source>
        <strain evidence="3">cv. KIB-2019</strain>
    </source>
</reference>
<evidence type="ECO:0000313" key="2">
    <source>
        <dbReference type="EMBL" id="KAJ8534262.1"/>
    </source>
</evidence>
<comment type="cofactor">
    <cofactor evidence="1">
        <name>Mn(2+)</name>
        <dbReference type="ChEBI" id="CHEBI:29035"/>
    </cofactor>
</comment>
<comment type="cofactor">
    <cofactor evidence="1">
        <name>Mg(2+)</name>
        <dbReference type="ChEBI" id="CHEBI:18420"/>
    </cofactor>
</comment>
<comment type="catalytic activity">
    <reaction evidence="1">
        <text>O-phospho-L-threonyl-[protein] + H2O = L-threonyl-[protein] + phosphate</text>
        <dbReference type="Rhea" id="RHEA:47004"/>
        <dbReference type="Rhea" id="RHEA-COMP:11060"/>
        <dbReference type="Rhea" id="RHEA-COMP:11605"/>
        <dbReference type="ChEBI" id="CHEBI:15377"/>
        <dbReference type="ChEBI" id="CHEBI:30013"/>
        <dbReference type="ChEBI" id="CHEBI:43474"/>
        <dbReference type="ChEBI" id="CHEBI:61977"/>
        <dbReference type="EC" id="3.1.3.16"/>
    </reaction>
</comment>
<accession>A0A9Q1LFY2</accession>
<dbReference type="GO" id="GO:0004722">
    <property type="term" value="F:protein serine/threonine phosphatase activity"/>
    <property type="evidence" value="ECO:0007669"/>
    <property type="project" value="UniProtKB-EC"/>
</dbReference>
<gene>
    <name evidence="2" type="ORF">K7X08_007586</name>
</gene>
<keyword evidence="1" id="KW-0904">Protein phosphatase</keyword>
<comment type="caution">
    <text evidence="2">The sequence shown here is derived from an EMBL/GenBank/DDBJ whole genome shotgun (WGS) entry which is preliminary data.</text>
</comment>
<protein>
    <recommendedName>
        <fullName evidence="1">Protein phosphatase</fullName>
        <ecNumber evidence="1">3.1.3.16</ecNumber>
    </recommendedName>
</protein>
<keyword evidence="1" id="KW-0479">Metal-binding</keyword>
<comment type="similarity">
    <text evidence="1">Belongs to the PP2C family.</text>
</comment>
<dbReference type="OrthoDB" id="60843at2759"/>
<keyword evidence="1" id="KW-0464">Manganese</keyword>
<dbReference type="GO" id="GO:0046872">
    <property type="term" value="F:metal ion binding"/>
    <property type="evidence" value="ECO:0007669"/>
    <property type="project" value="UniProtKB-UniRule"/>
</dbReference>
<dbReference type="AlphaFoldDB" id="A0A9Q1LFY2"/>
<dbReference type="EMBL" id="JAJAGQ010000019">
    <property type="protein sequence ID" value="KAJ8534262.1"/>
    <property type="molecule type" value="Genomic_DNA"/>
</dbReference>
<dbReference type="Gene3D" id="3.60.40.10">
    <property type="entry name" value="PPM-type phosphatase domain"/>
    <property type="match status" value="1"/>
</dbReference>
<keyword evidence="3" id="KW-1185">Reference proteome</keyword>
<organism evidence="2 3">
    <name type="scientific">Anisodus acutangulus</name>
    <dbReference type="NCBI Taxonomy" id="402998"/>
    <lineage>
        <taxon>Eukaryota</taxon>
        <taxon>Viridiplantae</taxon>
        <taxon>Streptophyta</taxon>
        <taxon>Embryophyta</taxon>
        <taxon>Tracheophyta</taxon>
        <taxon>Spermatophyta</taxon>
        <taxon>Magnoliopsida</taxon>
        <taxon>eudicotyledons</taxon>
        <taxon>Gunneridae</taxon>
        <taxon>Pentapetalae</taxon>
        <taxon>asterids</taxon>
        <taxon>lamiids</taxon>
        <taxon>Solanales</taxon>
        <taxon>Solanaceae</taxon>
        <taxon>Solanoideae</taxon>
        <taxon>Hyoscyameae</taxon>
        <taxon>Anisodus</taxon>
    </lineage>
</organism>
<dbReference type="PANTHER" id="PTHR12320:SF14">
    <property type="entry name" value="PROTEIN PHOSPHATASE"/>
    <property type="match status" value="1"/>
</dbReference>